<accession>X1Q2D7</accession>
<evidence type="ECO:0000313" key="1">
    <source>
        <dbReference type="EMBL" id="GAI62378.1"/>
    </source>
</evidence>
<comment type="caution">
    <text evidence="1">The sequence shown here is derived from an EMBL/GenBank/DDBJ whole genome shotgun (WGS) entry which is preliminary data.</text>
</comment>
<protein>
    <submittedName>
        <fullName evidence="1">Uncharacterized protein</fullName>
    </submittedName>
</protein>
<dbReference type="EMBL" id="BARV01044680">
    <property type="protein sequence ID" value="GAI62378.1"/>
    <property type="molecule type" value="Genomic_DNA"/>
</dbReference>
<name>X1Q2D7_9ZZZZ</name>
<dbReference type="AlphaFoldDB" id="X1Q2D7"/>
<sequence length="51" mass="6059">MEEDFYKGRLKKNYKEVKEEVVTKANSTKTTIRWLITKDDGALGYATRRFE</sequence>
<proteinExistence type="predicted"/>
<reference evidence="1" key="1">
    <citation type="journal article" date="2014" name="Front. Microbiol.">
        <title>High frequency of phylogenetically diverse reductive dehalogenase-homologous genes in deep subseafloor sedimentary metagenomes.</title>
        <authorList>
            <person name="Kawai M."/>
            <person name="Futagami T."/>
            <person name="Toyoda A."/>
            <person name="Takaki Y."/>
            <person name="Nishi S."/>
            <person name="Hori S."/>
            <person name="Arai W."/>
            <person name="Tsubouchi T."/>
            <person name="Morono Y."/>
            <person name="Uchiyama I."/>
            <person name="Ito T."/>
            <person name="Fujiyama A."/>
            <person name="Inagaki F."/>
            <person name="Takami H."/>
        </authorList>
    </citation>
    <scope>NUCLEOTIDE SEQUENCE</scope>
    <source>
        <strain evidence="1">Expedition CK06-06</strain>
    </source>
</reference>
<organism evidence="1">
    <name type="scientific">marine sediment metagenome</name>
    <dbReference type="NCBI Taxonomy" id="412755"/>
    <lineage>
        <taxon>unclassified sequences</taxon>
        <taxon>metagenomes</taxon>
        <taxon>ecological metagenomes</taxon>
    </lineage>
</organism>
<gene>
    <name evidence="1" type="ORF">S06H3_65967</name>
</gene>
<feature type="non-terminal residue" evidence="1">
    <location>
        <position position="51"/>
    </location>
</feature>